<evidence type="ECO:0000313" key="12">
    <source>
        <dbReference type="Proteomes" id="UP001232148"/>
    </source>
</evidence>
<keyword evidence="5" id="KW-0285">Flavoprotein</keyword>
<sequence>DEVHDLICIGFGPANLAIAAALHDTIASDKDIEPPKVLFLEKQSEFAWHSGMMLPGSRMQIPFIKDIAAPRNPQSQFTFANYLHKKGRLIDFSNLGTLYPLRLEFADYLKWCASFFDETVRYNSRVLSVKPAEHGPDSPAISTFEVVVEQSTGNIVKLRGKNIVVGLGGQPSIPSSLSFHHPKIIHSSQFIHQAPSLLSHLRAPRVAVIGGGQSAAEILDFVQSSFSQSRTYLITQGEFLKPSDDSPFVNEIFNPEFIDDFFYRSQNDRQSLLNKVHSTNYSVVNLDLIERIYHRMYEQKIVLGSDDSQWPHKFLNNCKVVTAEGNGTKGPLTLHLHHLGSRYPAKMALEVDIIIAATGYRRTAHHDMLADLEPLLEMEDKGSGLKPVVNRNYQVKFLAGKVEPRSGVWLQGCCEETHGISDTLLSVVASRSEKVLRSIFP</sequence>
<dbReference type="PANTHER" id="PTHR42802">
    <property type="entry name" value="MONOOXYGENASE"/>
    <property type="match status" value="1"/>
</dbReference>
<evidence type="ECO:0000256" key="6">
    <source>
        <dbReference type="ARBA" id="ARBA00022827"/>
    </source>
</evidence>
<comment type="catalytic activity">
    <reaction evidence="9">
        <text>L-ornithine + NADPH + O2 = N(5)-hydroxy-L-ornithine + NADP(+) + H2O</text>
        <dbReference type="Rhea" id="RHEA:41508"/>
        <dbReference type="ChEBI" id="CHEBI:15377"/>
        <dbReference type="ChEBI" id="CHEBI:15379"/>
        <dbReference type="ChEBI" id="CHEBI:46911"/>
        <dbReference type="ChEBI" id="CHEBI:57783"/>
        <dbReference type="ChEBI" id="CHEBI:58349"/>
        <dbReference type="ChEBI" id="CHEBI:78275"/>
        <dbReference type="EC" id="1.14.13.196"/>
    </reaction>
</comment>
<evidence type="ECO:0000256" key="10">
    <source>
        <dbReference type="ARBA" id="ARBA00049248"/>
    </source>
</evidence>
<dbReference type="GO" id="GO:0016491">
    <property type="term" value="F:oxidoreductase activity"/>
    <property type="evidence" value="ECO:0007669"/>
    <property type="project" value="UniProtKB-KW"/>
</dbReference>
<gene>
    <name evidence="11" type="ORF">LX32DRAFT_498288</name>
</gene>
<evidence type="ECO:0000313" key="11">
    <source>
        <dbReference type="EMBL" id="KAK2028155.1"/>
    </source>
</evidence>
<keyword evidence="7" id="KW-0521">NADP</keyword>
<keyword evidence="6" id="KW-0274">FAD</keyword>
<dbReference type="EC" id="1.14.13.196" evidence="4"/>
<dbReference type="Pfam" id="PF13434">
    <property type="entry name" value="Lys_Orn_oxgnase"/>
    <property type="match status" value="1"/>
</dbReference>
<dbReference type="Proteomes" id="UP001232148">
    <property type="component" value="Unassembled WGS sequence"/>
</dbReference>
<comment type="cofactor">
    <cofactor evidence="1">
        <name>FAD</name>
        <dbReference type="ChEBI" id="CHEBI:57692"/>
    </cofactor>
</comment>
<dbReference type="GO" id="GO:0006879">
    <property type="term" value="P:intracellular iron ion homeostasis"/>
    <property type="evidence" value="ECO:0007669"/>
    <property type="project" value="TreeGrafter"/>
</dbReference>
<evidence type="ECO:0000256" key="8">
    <source>
        <dbReference type="ARBA" id="ARBA00023002"/>
    </source>
</evidence>
<evidence type="ECO:0000256" key="1">
    <source>
        <dbReference type="ARBA" id="ARBA00001974"/>
    </source>
</evidence>
<keyword evidence="12" id="KW-1185">Reference proteome</keyword>
<keyword evidence="8" id="KW-0560">Oxidoreductase</keyword>
<evidence type="ECO:0000256" key="2">
    <source>
        <dbReference type="ARBA" id="ARBA00004924"/>
    </source>
</evidence>
<evidence type="ECO:0000256" key="5">
    <source>
        <dbReference type="ARBA" id="ARBA00022630"/>
    </source>
</evidence>
<dbReference type="EMBL" id="MU842883">
    <property type="protein sequence ID" value="KAK2028155.1"/>
    <property type="molecule type" value="Genomic_DNA"/>
</dbReference>
<comment type="similarity">
    <text evidence="3">Belongs to the lysine N(6)-hydroxylase/L-ornithine N(5)-oxygenase family.</text>
</comment>
<dbReference type="PRINTS" id="PR00368">
    <property type="entry name" value="FADPNR"/>
</dbReference>
<dbReference type="InterPro" id="IPR025700">
    <property type="entry name" value="Lys/Orn_oxygenase"/>
</dbReference>
<dbReference type="AlphaFoldDB" id="A0AAD9M3X9"/>
<dbReference type="PANTHER" id="PTHR42802:SF1">
    <property type="entry name" value="L-ORNITHINE N(5)-MONOOXYGENASE"/>
    <property type="match status" value="1"/>
</dbReference>
<reference evidence="11" key="1">
    <citation type="submission" date="2021-06" db="EMBL/GenBank/DDBJ databases">
        <title>Comparative genomics, transcriptomics and evolutionary studies reveal genomic signatures of adaptation to plant cell wall in hemibiotrophic fungi.</title>
        <authorList>
            <consortium name="DOE Joint Genome Institute"/>
            <person name="Baroncelli R."/>
            <person name="Diaz J.F."/>
            <person name="Benocci T."/>
            <person name="Peng M."/>
            <person name="Battaglia E."/>
            <person name="Haridas S."/>
            <person name="Andreopoulos W."/>
            <person name="Labutti K."/>
            <person name="Pangilinan J."/>
            <person name="Floch G.L."/>
            <person name="Makela M.R."/>
            <person name="Henrissat B."/>
            <person name="Grigoriev I.V."/>
            <person name="Crouch J.A."/>
            <person name="De Vries R.P."/>
            <person name="Sukno S.A."/>
            <person name="Thon M.R."/>
        </authorList>
    </citation>
    <scope>NUCLEOTIDE SEQUENCE</scope>
    <source>
        <strain evidence="11">MAFF235873</strain>
    </source>
</reference>
<protein>
    <recommendedName>
        <fullName evidence="4">L-ornithine N(5)-monooxygenase [NAD(P)H]</fullName>
        <ecNumber evidence="4">1.14.13.196</ecNumber>
    </recommendedName>
</protein>
<evidence type="ECO:0000256" key="4">
    <source>
        <dbReference type="ARBA" id="ARBA00012881"/>
    </source>
</evidence>
<comment type="caution">
    <text evidence="11">The sequence shown here is derived from an EMBL/GenBank/DDBJ whole genome shotgun (WGS) entry which is preliminary data.</text>
</comment>
<evidence type="ECO:0000256" key="9">
    <source>
        <dbReference type="ARBA" id="ARBA00047598"/>
    </source>
</evidence>
<comment type="pathway">
    <text evidence="2">Siderophore biosynthesis.</text>
</comment>
<feature type="non-terminal residue" evidence="11">
    <location>
        <position position="441"/>
    </location>
</feature>
<accession>A0AAD9M3X9</accession>
<comment type="catalytic activity">
    <reaction evidence="10">
        <text>L-ornithine + NADH + O2 = N(5)-hydroxy-L-ornithine + NAD(+) + H2O</text>
        <dbReference type="Rhea" id="RHEA:41512"/>
        <dbReference type="ChEBI" id="CHEBI:15377"/>
        <dbReference type="ChEBI" id="CHEBI:15379"/>
        <dbReference type="ChEBI" id="CHEBI:46911"/>
        <dbReference type="ChEBI" id="CHEBI:57540"/>
        <dbReference type="ChEBI" id="CHEBI:57945"/>
        <dbReference type="ChEBI" id="CHEBI:78275"/>
        <dbReference type="EC" id="1.14.13.196"/>
    </reaction>
</comment>
<proteinExistence type="inferred from homology"/>
<feature type="non-terminal residue" evidence="11">
    <location>
        <position position="1"/>
    </location>
</feature>
<evidence type="ECO:0000256" key="7">
    <source>
        <dbReference type="ARBA" id="ARBA00022857"/>
    </source>
</evidence>
<dbReference type="Gene3D" id="3.50.50.60">
    <property type="entry name" value="FAD/NAD(P)-binding domain"/>
    <property type="match status" value="1"/>
</dbReference>
<evidence type="ECO:0000256" key="3">
    <source>
        <dbReference type="ARBA" id="ARBA00007588"/>
    </source>
</evidence>
<dbReference type="SUPFAM" id="SSF51905">
    <property type="entry name" value="FAD/NAD(P)-binding domain"/>
    <property type="match status" value="1"/>
</dbReference>
<dbReference type="InterPro" id="IPR036188">
    <property type="entry name" value="FAD/NAD-bd_sf"/>
</dbReference>
<organism evidence="11 12">
    <name type="scientific">Colletotrichum zoysiae</name>
    <dbReference type="NCBI Taxonomy" id="1216348"/>
    <lineage>
        <taxon>Eukaryota</taxon>
        <taxon>Fungi</taxon>
        <taxon>Dikarya</taxon>
        <taxon>Ascomycota</taxon>
        <taxon>Pezizomycotina</taxon>
        <taxon>Sordariomycetes</taxon>
        <taxon>Hypocreomycetidae</taxon>
        <taxon>Glomerellales</taxon>
        <taxon>Glomerellaceae</taxon>
        <taxon>Colletotrichum</taxon>
        <taxon>Colletotrichum graminicola species complex</taxon>
    </lineage>
</organism>
<name>A0AAD9M3X9_9PEZI</name>